<evidence type="ECO:0000256" key="10">
    <source>
        <dbReference type="ARBA" id="ARBA00033323"/>
    </source>
</evidence>
<dbReference type="EC" id="6.1.1.1" evidence="2"/>
<keyword evidence="7" id="KW-0694">RNA-binding</keyword>
<dbReference type="PANTHER" id="PTHR11766">
    <property type="entry name" value="TYROSYL-TRNA SYNTHETASE"/>
    <property type="match status" value="1"/>
</dbReference>
<dbReference type="PRINTS" id="PR01040">
    <property type="entry name" value="TRNASYNTHTYR"/>
</dbReference>
<comment type="catalytic activity">
    <reaction evidence="11">
        <text>tRNA(Tyr) + L-tyrosine + ATP = L-tyrosyl-tRNA(Tyr) + AMP + diphosphate + H(+)</text>
        <dbReference type="Rhea" id="RHEA:10220"/>
        <dbReference type="Rhea" id="RHEA-COMP:9706"/>
        <dbReference type="Rhea" id="RHEA-COMP:9707"/>
        <dbReference type="ChEBI" id="CHEBI:15378"/>
        <dbReference type="ChEBI" id="CHEBI:30616"/>
        <dbReference type="ChEBI" id="CHEBI:33019"/>
        <dbReference type="ChEBI" id="CHEBI:58315"/>
        <dbReference type="ChEBI" id="CHEBI:78442"/>
        <dbReference type="ChEBI" id="CHEBI:78536"/>
        <dbReference type="ChEBI" id="CHEBI:456215"/>
        <dbReference type="EC" id="6.1.1.1"/>
    </reaction>
</comment>
<evidence type="ECO:0000256" key="11">
    <source>
        <dbReference type="ARBA" id="ARBA00048248"/>
    </source>
</evidence>
<keyword evidence="5" id="KW-0547">Nucleotide-binding</keyword>
<dbReference type="InterPro" id="IPR002305">
    <property type="entry name" value="aa-tRNA-synth_Ic"/>
</dbReference>
<dbReference type="GO" id="GO:0005524">
    <property type="term" value="F:ATP binding"/>
    <property type="evidence" value="ECO:0007669"/>
    <property type="project" value="UniProtKB-KW"/>
</dbReference>
<keyword evidence="9 12" id="KW-0030">Aminoacyl-tRNA synthetase</keyword>
<evidence type="ECO:0000256" key="3">
    <source>
        <dbReference type="ARBA" id="ARBA00022490"/>
    </source>
</evidence>
<dbReference type="CDD" id="cd00165">
    <property type="entry name" value="S4"/>
    <property type="match status" value="1"/>
</dbReference>
<dbReference type="AlphaFoldDB" id="A0A160VBB3"/>
<dbReference type="PANTHER" id="PTHR11766:SF1">
    <property type="entry name" value="TYROSINE--TRNA LIGASE"/>
    <property type="match status" value="1"/>
</dbReference>
<dbReference type="SUPFAM" id="SSF55174">
    <property type="entry name" value="Alpha-L RNA-binding motif"/>
    <property type="match status" value="1"/>
</dbReference>
<evidence type="ECO:0000256" key="9">
    <source>
        <dbReference type="ARBA" id="ARBA00023146"/>
    </source>
</evidence>
<organism evidence="12">
    <name type="scientific">hydrothermal vent metagenome</name>
    <dbReference type="NCBI Taxonomy" id="652676"/>
    <lineage>
        <taxon>unclassified sequences</taxon>
        <taxon>metagenomes</taxon>
        <taxon>ecological metagenomes</taxon>
    </lineage>
</organism>
<keyword evidence="4 12" id="KW-0436">Ligase</keyword>
<sequence length="417" mass="46339">MAGVGKISPQDLESVITRGVSEIISREEFVRLLQSGKKLRLKMGFDPSRPDIHLGHVVGLRKLRQLQELGHQVILIVGDWTAQIGDPSGQSATRTMLSHEEVLENAKSYLRQFFKVVDESQAQVIYQSEWFGNFDLAKVIELTGRFTVAQFLQRADFAQRFADQKPIAITELLYPLLQAYDSVAIEADVEFGGTDQMFNLLVGRELQGMMGQTPQQCFMMPILVGTDGVQKMSKSLDNYVAVDEAPVDMYGKLMSVSDDQIMSYFEYLTDVPMPELAAMAADVESNALNPMEPKKRLAWEVTNQFHDRAAADAAQAHFERVVQGRDLPTDIPEMSLADLRSQGVTEGNEVRVDDLMLAAGLAPSKAQVKRLLTQGAVERISQDDDPQPVTGGEAGYLLQPGDLLKVGKRRYVRLTDS</sequence>
<gene>
    <name evidence="12" type="ORF">MGWOODY_Clf1693</name>
</gene>
<dbReference type="InterPro" id="IPR014729">
    <property type="entry name" value="Rossmann-like_a/b/a_fold"/>
</dbReference>
<accession>A0A160VBB3</accession>
<dbReference type="Gene3D" id="3.10.290.10">
    <property type="entry name" value="RNA-binding S4 domain"/>
    <property type="match status" value="1"/>
</dbReference>
<evidence type="ECO:0000256" key="1">
    <source>
        <dbReference type="ARBA" id="ARBA00011738"/>
    </source>
</evidence>
<evidence type="ECO:0000256" key="6">
    <source>
        <dbReference type="ARBA" id="ARBA00022840"/>
    </source>
</evidence>
<dbReference type="GO" id="GO:0006437">
    <property type="term" value="P:tyrosyl-tRNA aminoacylation"/>
    <property type="evidence" value="ECO:0007669"/>
    <property type="project" value="InterPro"/>
</dbReference>
<dbReference type="CDD" id="cd00805">
    <property type="entry name" value="TyrRS_core"/>
    <property type="match status" value="1"/>
</dbReference>
<keyword evidence="3" id="KW-0963">Cytoplasm</keyword>
<name>A0A160VBB3_9ZZZZ</name>
<evidence type="ECO:0000256" key="5">
    <source>
        <dbReference type="ARBA" id="ARBA00022741"/>
    </source>
</evidence>
<dbReference type="InterPro" id="IPR024088">
    <property type="entry name" value="Tyr-tRNA-ligase_bac-type"/>
</dbReference>
<dbReference type="InterPro" id="IPR036986">
    <property type="entry name" value="S4_RNA-bd_sf"/>
</dbReference>
<dbReference type="FunFam" id="3.40.50.620:FF:000061">
    <property type="entry name" value="Tyrosine--tRNA ligase"/>
    <property type="match status" value="1"/>
</dbReference>
<dbReference type="SUPFAM" id="SSF52374">
    <property type="entry name" value="Nucleotidylyl transferase"/>
    <property type="match status" value="1"/>
</dbReference>
<dbReference type="EMBL" id="FAXA01000430">
    <property type="protein sequence ID" value="CUV03521.1"/>
    <property type="molecule type" value="Genomic_DNA"/>
</dbReference>
<evidence type="ECO:0000256" key="8">
    <source>
        <dbReference type="ARBA" id="ARBA00022917"/>
    </source>
</evidence>
<dbReference type="InterPro" id="IPR024108">
    <property type="entry name" value="Tyr-tRNA-ligase_bac_2"/>
</dbReference>
<evidence type="ECO:0000256" key="7">
    <source>
        <dbReference type="ARBA" id="ARBA00022884"/>
    </source>
</evidence>
<evidence type="ECO:0000313" key="12">
    <source>
        <dbReference type="EMBL" id="CUV03521.1"/>
    </source>
</evidence>
<dbReference type="PROSITE" id="PS50889">
    <property type="entry name" value="S4"/>
    <property type="match status" value="1"/>
</dbReference>
<dbReference type="GO" id="GO:0004831">
    <property type="term" value="F:tyrosine-tRNA ligase activity"/>
    <property type="evidence" value="ECO:0007669"/>
    <property type="project" value="UniProtKB-EC"/>
</dbReference>
<dbReference type="HAMAP" id="MF_02007">
    <property type="entry name" value="Tyr_tRNA_synth_type2"/>
    <property type="match status" value="1"/>
</dbReference>
<keyword evidence="6" id="KW-0067">ATP-binding</keyword>
<proteinExistence type="inferred from homology"/>
<reference evidence="12" key="1">
    <citation type="submission" date="2015-10" db="EMBL/GenBank/DDBJ databases">
        <authorList>
            <person name="Gilbert D.G."/>
        </authorList>
    </citation>
    <scope>NUCLEOTIDE SEQUENCE</scope>
</reference>
<dbReference type="NCBIfam" id="TIGR00234">
    <property type="entry name" value="tyrS"/>
    <property type="match status" value="1"/>
</dbReference>
<dbReference type="Gene3D" id="3.40.50.620">
    <property type="entry name" value="HUPs"/>
    <property type="match status" value="1"/>
</dbReference>
<dbReference type="InterPro" id="IPR002307">
    <property type="entry name" value="Tyr-tRNA-ligase"/>
</dbReference>
<comment type="subunit">
    <text evidence="1">Homodimer.</text>
</comment>
<dbReference type="Pfam" id="PF00579">
    <property type="entry name" value="tRNA-synt_1b"/>
    <property type="match status" value="1"/>
</dbReference>
<dbReference type="GO" id="GO:0005829">
    <property type="term" value="C:cytosol"/>
    <property type="evidence" value="ECO:0007669"/>
    <property type="project" value="TreeGrafter"/>
</dbReference>
<evidence type="ECO:0000256" key="2">
    <source>
        <dbReference type="ARBA" id="ARBA00013160"/>
    </source>
</evidence>
<evidence type="ECO:0000256" key="4">
    <source>
        <dbReference type="ARBA" id="ARBA00022598"/>
    </source>
</evidence>
<dbReference type="GO" id="GO:0003723">
    <property type="term" value="F:RNA binding"/>
    <property type="evidence" value="ECO:0007669"/>
    <property type="project" value="UniProtKB-KW"/>
</dbReference>
<protein>
    <recommendedName>
        <fullName evidence="2">tyrosine--tRNA ligase</fullName>
        <ecNumber evidence="2">6.1.1.1</ecNumber>
    </recommendedName>
    <alternativeName>
        <fullName evidence="10">Tyrosyl-tRNA synthetase</fullName>
    </alternativeName>
</protein>
<dbReference type="Gene3D" id="1.10.240.10">
    <property type="entry name" value="Tyrosyl-Transfer RNA Synthetase"/>
    <property type="match status" value="1"/>
</dbReference>
<keyword evidence="8" id="KW-0648">Protein biosynthesis</keyword>